<organism evidence="1">
    <name type="scientific">hydrothermal vent metagenome</name>
    <dbReference type="NCBI Taxonomy" id="652676"/>
    <lineage>
        <taxon>unclassified sequences</taxon>
        <taxon>metagenomes</taxon>
        <taxon>ecological metagenomes</taxon>
    </lineage>
</organism>
<name>A0A3B0W9A8_9ZZZZ</name>
<protein>
    <recommendedName>
        <fullName evidence="2">HEAT repeat domain-containing protein</fullName>
    </recommendedName>
</protein>
<gene>
    <name evidence="1" type="ORF">MNBD_DELTA04-1797</name>
</gene>
<evidence type="ECO:0000313" key="1">
    <source>
        <dbReference type="EMBL" id="VAW40274.1"/>
    </source>
</evidence>
<proteinExistence type="predicted"/>
<reference evidence="1" key="1">
    <citation type="submission" date="2018-06" db="EMBL/GenBank/DDBJ databases">
        <authorList>
            <person name="Zhirakovskaya E."/>
        </authorList>
    </citation>
    <scope>NUCLEOTIDE SEQUENCE</scope>
</reference>
<sequence length="587" mass="65720">MTKPHKNTNPDDVNGKEAQAAGQVVLALNSAFKCYSLYPEDHSSSRNNLLKFKDNLDRFLAGYNLLRLDIDNNAFCYKGMLLSEGAARENNPAYLLNRDGVLWLEFFKGIELSEIKTLFSLLNQHKNAREVANGDIVTSLWQAHFPHILHEAADIFAMEAVQLDLSRFTVTRDQAGASADSAARDAPGAVALKIHGQPKVSTALPLSQVLATEGIALSGPDPREKAALKSLIEQEEKRNFNEDVIEVLLISLVVQHREIDFSAILEFLEEEFFATMGNGDFHLACKLCRNVESIRRHNGNKWPWVVPLIDHFFAALAKRERLAGLSWMKGRNGLSLHTENIEYLWPVLRLLPSEVLFTLGAMAAQTHSENTLINDRIRHEILEIIADKAGKNPEKFITLLAESDENVTLSLFPLIRQTAATPAAADIYLRLTFHPAVLVRRKALGAYLQAWEGGRPDRLAHLLNDRSPQIREKVLASLARNRNKPAEALLLDYLEKTQATQDDREYILQCYETLGRCGSARSVPLLQQVLLEKKWTGVFRNINDAHKQGAAFALKALAIPAAEKILNEGARSLWPDVRLACQRALEK</sequence>
<dbReference type="AlphaFoldDB" id="A0A3B0W9A8"/>
<dbReference type="InterPro" id="IPR016024">
    <property type="entry name" value="ARM-type_fold"/>
</dbReference>
<dbReference type="EMBL" id="UOEY01000099">
    <property type="protein sequence ID" value="VAW40274.1"/>
    <property type="molecule type" value="Genomic_DNA"/>
</dbReference>
<dbReference type="InterPro" id="IPR011989">
    <property type="entry name" value="ARM-like"/>
</dbReference>
<dbReference type="Gene3D" id="1.25.10.10">
    <property type="entry name" value="Leucine-rich Repeat Variant"/>
    <property type="match status" value="1"/>
</dbReference>
<dbReference type="SUPFAM" id="SSF48371">
    <property type="entry name" value="ARM repeat"/>
    <property type="match status" value="1"/>
</dbReference>
<accession>A0A3B0W9A8</accession>
<evidence type="ECO:0008006" key="2">
    <source>
        <dbReference type="Google" id="ProtNLM"/>
    </source>
</evidence>